<keyword evidence="2" id="KW-1185">Reference proteome</keyword>
<dbReference type="AlphaFoldDB" id="A0A0B0IDK9"/>
<dbReference type="RefSeq" id="WP_034627653.1">
    <property type="nucleotide sequence ID" value="NZ_JRJU01000007.1"/>
</dbReference>
<evidence type="ECO:0000313" key="2">
    <source>
        <dbReference type="Proteomes" id="UP000030832"/>
    </source>
</evidence>
<dbReference type="EMBL" id="JRJU01000007">
    <property type="protein sequence ID" value="KHF40688.1"/>
    <property type="molecule type" value="Genomic_DNA"/>
</dbReference>
<dbReference type="InterPro" id="IPR012347">
    <property type="entry name" value="Ferritin-like"/>
</dbReference>
<dbReference type="Proteomes" id="UP000030832">
    <property type="component" value="Unassembled WGS sequence"/>
</dbReference>
<dbReference type="Gene3D" id="1.20.1260.10">
    <property type="match status" value="1"/>
</dbReference>
<reference evidence="1 2" key="1">
    <citation type="submission" date="2014-09" db="EMBL/GenBank/DDBJ databases">
        <title>Genome sequencing and annotation of Bacillus Okhensis strain Kh10-101T.</title>
        <authorList>
            <person name="Prakash J.S."/>
        </authorList>
    </citation>
    <scope>NUCLEOTIDE SEQUENCE [LARGE SCALE GENOMIC DNA]</scope>
    <source>
        <strain evidence="2">Kh10-101T</strain>
    </source>
</reference>
<proteinExistence type="predicted"/>
<comment type="caution">
    <text evidence="1">The sequence shown here is derived from an EMBL/GenBank/DDBJ whole genome shotgun (WGS) entry which is preliminary data.</text>
</comment>
<evidence type="ECO:0000313" key="1">
    <source>
        <dbReference type="EMBL" id="KHF40688.1"/>
    </source>
</evidence>
<protein>
    <recommendedName>
        <fullName evidence="3">DUF3231 domain-containing protein</fullName>
    </recommendedName>
</protein>
<evidence type="ECO:0008006" key="3">
    <source>
        <dbReference type="Google" id="ProtNLM"/>
    </source>
</evidence>
<dbReference type="STRING" id="333138.LQ50_07785"/>
<gene>
    <name evidence="1" type="ORF">LQ50_07785</name>
</gene>
<dbReference type="InterPro" id="IPR021617">
    <property type="entry name" value="DUF3231"/>
</dbReference>
<dbReference type="Pfam" id="PF11553">
    <property type="entry name" value="DUF3231"/>
    <property type="match status" value="1"/>
</dbReference>
<sequence>MSNPFEALWHIVNKEVDNANEQKSPLHIGEAMDCWTYFTSLAEFIRFEEAGLNTSTDDEVVEMLNDALRMCENQAQKLSSFMKKEGIPLPETSPPKPKSESNAIPLGVKLSDEEITNGITLKLTACLMMSAKGEVDAIRTDLGVMWYKFHTEMLTFGVTLKALMIKRGWLKIPPYYYPPGQPSN</sequence>
<dbReference type="OrthoDB" id="1934429at2"/>
<name>A0A0B0IDK9_9BACI</name>
<dbReference type="eggNOG" id="ENOG502ZBP3">
    <property type="taxonomic scope" value="Bacteria"/>
</dbReference>
<organism evidence="1 2">
    <name type="scientific">Halalkalibacter okhensis</name>
    <dbReference type="NCBI Taxonomy" id="333138"/>
    <lineage>
        <taxon>Bacteria</taxon>
        <taxon>Bacillati</taxon>
        <taxon>Bacillota</taxon>
        <taxon>Bacilli</taxon>
        <taxon>Bacillales</taxon>
        <taxon>Bacillaceae</taxon>
        <taxon>Halalkalibacter</taxon>
    </lineage>
</organism>
<accession>A0A0B0IDK9</accession>